<evidence type="ECO:0000313" key="7">
    <source>
        <dbReference type="Proteomes" id="UP000253970"/>
    </source>
</evidence>
<gene>
    <name evidence="6" type="ORF">C1875_04695</name>
</gene>
<evidence type="ECO:0000259" key="5">
    <source>
        <dbReference type="PROSITE" id="PS50043"/>
    </source>
</evidence>
<dbReference type="InterPro" id="IPR016032">
    <property type="entry name" value="Sig_transdc_resp-reg_C-effctor"/>
</dbReference>
<feature type="transmembrane region" description="Helical" evidence="4">
    <location>
        <begin position="372"/>
        <end position="392"/>
    </location>
</feature>
<feature type="transmembrane region" description="Helical" evidence="4">
    <location>
        <begin position="311"/>
        <end position="332"/>
    </location>
</feature>
<dbReference type="PANTHER" id="PTHR44688:SF16">
    <property type="entry name" value="DNA-BINDING TRANSCRIPTIONAL ACTIVATOR DEVR_DOSR"/>
    <property type="match status" value="1"/>
</dbReference>
<dbReference type="InterPro" id="IPR036388">
    <property type="entry name" value="WH-like_DNA-bd_sf"/>
</dbReference>
<dbReference type="SMART" id="SM00421">
    <property type="entry name" value="HTH_LUXR"/>
    <property type="match status" value="1"/>
</dbReference>
<protein>
    <recommendedName>
        <fullName evidence="5">HTH luxR-type domain-containing protein</fullName>
    </recommendedName>
</protein>
<dbReference type="AlphaFoldDB" id="A0A369MIW7"/>
<dbReference type="CDD" id="cd06170">
    <property type="entry name" value="LuxR_C_like"/>
    <property type="match status" value="1"/>
</dbReference>
<keyword evidence="1" id="KW-0805">Transcription regulation</keyword>
<feature type="transmembrane region" description="Helical" evidence="4">
    <location>
        <begin position="344"/>
        <end position="366"/>
    </location>
</feature>
<evidence type="ECO:0000256" key="1">
    <source>
        <dbReference type="ARBA" id="ARBA00023015"/>
    </source>
</evidence>
<evidence type="ECO:0000313" key="6">
    <source>
        <dbReference type="EMBL" id="RDB71992.1"/>
    </source>
</evidence>
<feature type="transmembrane region" description="Helical" evidence="4">
    <location>
        <begin position="164"/>
        <end position="182"/>
    </location>
</feature>
<reference evidence="6 7" key="1">
    <citation type="journal article" date="2018" name="Elife">
        <title>Discovery and characterization of a prevalent human gut bacterial enzyme sufficient for the inactivation of a family of plant toxins.</title>
        <authorList>
            <person name="Koppel N."/>
            <person name="Bisanz J.E."/>
            <person name="Pandelia M.E."/>
            <person name="Turnbaugh P.J."/>
            <person name="Balskus E.P."/>
        </authorList>
    </citation>
    <scope>NUCLEOTIDE SEQUENCE [LARGE SCALE GENOMIC DNA]</scope>
    <source>
        <strain evidence="6 7">W1 BHI 6</strain>
    </source>
</reference>
<keyword evidence="4" id="KW-1133">Transmembrane helix</keyword>
<feature type="transmembrane region" description="Helical" evidence="4">
    <location>
        <begin position="133"/>
        <end position="152"/>
    </location>
</feature>
<dbReference type="GO" id="GO:0003677">
    <property type="term" value="F:DNA binding"/>
    <property type="evidence" value="ECO:0007669"/>
    <property type="project" value="UniProtKB-KW"/>
</dbReference>
<feature type="transmembrane region" description="Helical" evidence="4">
    <location>
        <begin position="104"/>
        <end position="127"/>
    </location>
</feature>
<comment type="caution">
    <text evidence="6">The sequence shown here is derived from an EMBL/GenBank/DDBJ whole genome shotgun (WGS) entry which is preliminary data.</text>
</comment>
<dbReference type="EMBL" id="PPTU01000005">
    <property type="protein sequence ID" value="RDB71992.1"/>
    <property type="molecule type" value="Genomic_DNA"/>
</dbReference>
<feature type="transmembrane region" description="Helical" evidence="4">
    <location>
        <begin position="36"/>
        <end position="57"/>
    </location>
</feature>
<evidence type="ECO:0000256" key="3">
    <source>
        <dbReference type="ARBA" id="ARBA00023163"/>
    </source>
</evidence>
<name>A0A369MIW7_EGGLN</name>
<keyword evidence="4" id="KW-0812">Transmembrane</keyword>
<keyword evidence="3" id="KW-0804">Transcription</keyword>
<keyword evidence="4" id="KW-0472">Membrane</keyword>
<organism evidence="6 7">
    <name type="scientific">Eggerthella lenta</name>
    <name type="common">Eubacterium lentum</name>
    <dbReference type="NCBI Taxonomy" id="84112"/>
    <lineage>
        <taxon>Bacteria</taxon>
        <taxon>Bacillati</taxon>
        <taxon>Actinomycetota</taxon>
        <taxon>Coriobacteriia</taxon>
        <taxon>Eggerthellales</taxon>
        <taxon>Eggerthellaceae</taxon>
        <taxon>Eggerthella</taxon>
    </lineage>
</organism>
<keyword evidence="2" id="KW-0238">DNA-binding</keyword>
<feature type="transmembrane region" description="Helical" evidence="4">
    <location>
        <begin position="69"/>
        <end position="92"/>
    </location>
</feature>
<dbReference type="InterPro" id="IPR000792">
    <property type="entry name" value="Tscrpt_reg_LuxR_C"/>
</dbReference>
<dbReference type="SUPFAM" id="SSF46894">
    <property type="entry name" value="C-terminal effector domain of the bipartite response regulators"/>
    <property type="match status" value="1"/>
</dbReference>
<feature type="transmembrane region" description="Helical" evidence="4">
    <location>
        <begin position="188"/>
        <end position="209"/>
    </location>
</feature>
<dbReference type="InterPro" id="IPR036259">
    <property type="entry name" value="MFS_trans_sf"/>
</dbReference>
<dbReference type="GO" id="GO:0006355">
    <property type="term" value="P:regulation of DNA-templated transcription"/>
    <property type="evidence" value="ECO:0007669"/>
    <property type="project" value="InterPro"/>
</dbReference>
<accession>A0A369MIW7</accession>
<dbReference type="PRINTS" id="PR00038">
    <property type="entry name" value="HTHLUXR"/>
</dbReference>
<proteinExistence type="predicted"/>
<feature type="domain" description="HTH luxR-type" evidence="5">
    <location>
        <begin position="414"/>
        <end position="479"/>
    </location>
</feature>
<feature type="transmembrane region" description="Helical" evidence="4">
    <location>
        <begin position="230"/>
        <end position="249"/>
    </location>
</feature>
<feature type="transmembrane region" description="Helical" evidence="4">
    <location>
        <begin position="286"/>
        <end position="305"/>
    </location>
</feature>
<feature type="transmembrane region" description="Helical" evidence="4">
    <location>
        <begin position="261"/>
        <end position="279"/>
    </location>
</feature>
<dbReference type="PANTHER" id="PTHR44688">
    <property type="entry name" value="DNA-BINDING TRANSCRIPTIONAL ACTIVATOR DEVR_DOSR"/>
    <property type="match status" value="1"/>
</dbReference>
<evidence type="ECO:0000256" key="2">
    <source>
        <dbReference type="ARBA" id="ARBA00023125"/>
    </source>
</evidence>
<dbReference type="SUPFAM" id="SSF103473">
    <property type="entry name" value="MFS general substrate transporter"/>
    <property type="match status" value="1"/>
</dbReference>
<dbReference type="Proteomes" id="UP000253970">
    <property type="component" value="Unassembled WGS sequence"/>
</dbReference>
<dbReference type="Gene3D" id="1.10.10.10">
    <property type="entry name" value="Winged helix-like DNA-binding domain superfamily/Winged helix DNA-binding domain"/>
    <property type="match status" value="1"/>
</dbReference>
<dbReference type="Pfam" id="PF00196">
    <property type="entry name" value="GerE"/>
    <property type="match status" value="1"/>
</dbReference>
<sequence length="482" mass="51676">MFSRDTIVRTAQSARAHTPAFRRQEGKPVTEGKRSAGIVSTFLSAIGIGLAFSWYLFPVAKSNAHIFHTGPLAGTLPVSVGIVIPLVLLGLLGNRLDEKKARRIVLAAGLALCLVSLVLAECIRAGLLLQDAGSAALSLCSASMYGLAICLWAQNLRDRTVRGAMVSVSLGLLVAGASYLALTSAESIPSALHLTVPTISFALLASAQVPRQDAVPTRACEPARESSRRASTITLYALPIGFFTTQFYTFNVPATPDIVNMGPLFAAGATLLFVSIFMAHLLDANWFLLLSGLLFCVLVLFWCVLPNFDEMILITTGTLHWASMLLLLAAPFQSRGRSSKESASMACLAIALFYLGTGLGSLIVTLGAFTRVGIGASAAIFLLITLAFAFICNKSPKRSKPSSEEEGKRARLEGYAALNGLTPRETEVFLLLAEGNQLKRIAEDLFLSENTVKRHRTNVYQKLGVSSRQELIDLAKSEAPLD</sequence>
<dbReference type="PROSITE" id="PS50043">
    <property type="entry name" value="HTH_LUXR_2"/>
    <property type="match status" value="1"/>
</dbReference>
<evidence type="ECO:0000256" key="4">
    <source>
        <dbReference type="SAM" id="Phobius"/>
    </source>
</evidence>